<dbReference type="RefSeq" id="WP_377395424.1">
    <property type="nucleotide sequence ID" value="NZ_JBHUEQ010000003.1"/>
</dbReference>
<sequence>MQIVIFTIGTEGDVRPLVALGAGLKQRGHKVRLATHPMFRNLIERHGLEFAELDGDFRDWMSTDKKIMGRALRIGEMLTAFRQKLKEISKNWPEQGMVAARGADLIIGNGMVSQLGCALGERLGIACIETQLVPSFPSSNPPPVPLPPSMYGLPPSLNYGLGWLVRRSMAYVIQPAYDEHIRPQLGLAPFGRRSPYKTLNASHLRLVGVSPTLVPRYPGWPDTIQVVGQWGLTESENWQPPAHLDEFLQNGEKPVYIGFGSMYHAGAAELTDLFKKVLEHTGMRAVIVTGWGGLDGVVGTTTSQLAVIDRAPHDWLFQHVGMAVHHGGAGTTHAAARAGIPSVVMPVFGDQPFWASRLNRLGAAPPALPRKKASFERLLKAFSAAAGSKMQASARHLGRVIRSEDGVGTAIDLMERHGVVR</sequence>
<organism evidence="3 4">
    <name type="scientific">Rhizobium helianthi</name>
    <dbReference type="NCBI Taxonomy" id="1132695"/>
    <lineage>
        <taxon>Bacteria</taxon>
        <taxon>Pseudomonadati</taxon>
        <taxon>Pseudomonadota</taxon>
        <taxon>Alphaproteobacteria</taxon>
        <taxon>Hyphomicrobiales</taxon>
        <taxon>Rhizobiaceae</taxon>
        <taxon>Rhizobium/Agrobacterium group</taxon>
        <taxon>Rhizobium</taxon>
    </lineage>
</organism>
<evidence type="ECO:0000313" key="4">
    <source>
        <dbReference type="Proteomes" id="UP001597322"/>
    </source>
</evidence>
<evidence type="ECO:0000259" key="1">
    <source>
        <dbReference type="Pfam" id="PF03033"/>
    </source>
</evidence>
<dbReference type="InterPro" id="IPR010610">
    <property type="entry name" value="EryCIII-like_C"/>
</dbReference>
<protein>
    <submittedName>
        <fullName evidence="3">Glycosyltransferase</fullName>
    </submittedName>
</protein>
<accession>A0ABW4M0Z1</accession>
<dbReference type="InterPro" id="IPR050426">
    <property type="entry name" value="Glycosyltransferase_28"/>
</dbReference>
<reference evidence="4" key="1">
    <citation type="journal article" date="2019" name="Int. J. Syst. Evol. Microbiol.">
        <title>The Global Catalogue of Microorganisms (GCM) 10K type strain sequencing project: providing services to taxonomists for standard genome sequencing and annotation.</title>
        <authorList>
            <consortium name="The Broad Institute Genomics Platform"/>
            <consortium name="The Broad Institute Genome Sequencing Center for Infectious Disease"/>
            <person name="Wu L."/>
            <person name="Ma J."/>
        </authorList>
    </citation>
    <scope>NUCLEOTIDE SEQUENCE [LARGE SCALE GENOMIC DNA]</scope>
    <source>
        <strain evidence="4">CG52</strain>
    </source>
</reference>
<evidence type="ECO:0000313" key="3">
    <source>
        <dbReference type="EMBL" id="MFD1744088.1"/>
    </source>
</evidence>
<keyword evidence="4" id="KW-1185">Reference proteome</keyword>
<dbReference type="InterPro" id="IPR002213">
    <property type="entry name" value="UDP_glucos_trans"/>
</dbReference>
<dbReference type="InterPro" id="IPR004276">
    <property type="entry name" value="GlycoTrans_28_N"/>
</dbReference>
<feature type="domain" description="Glycosyltransferase family 28 N-terminal" evidence="1">
    <location>
        <begin position="3"/>
        <end position="89"/>
    </location>
</feature>
<comment type="caution">
    <text evidence="3">The sequence shown here is derived from an EMBL/GenBank/DDBJ whole genome shotgun (WGS) entry which is preliminary data.</text>
</comment>
<dbReference type="Proteomes" id="UP001597322">
    <property type="component" value="Unassembled WGS sequence"/>
</dbReference>
<dbReference type="Pfam" id="PF06722">
    <property type="entry name" value="EryCIII-like_C"/>
    <property type="match status" value="1"/>
</dbReference>
<dbReference type="SUPFAM" id="SSF53756">
    <property type="entry name" value="UDP-Glycosyltransferase/glycogen phosphorylase"/>
    <property type="match status" value="1"/>
</dbReference>
<dbReference type="Pfam" id="PF03033">
    <property type="entry name" value="Glyco_transf_28"/>
    <property type="match status" value="1"/>
</dbReference>
<dbReference type="PANTHER" id="PTHR48050">
    <property type="entry name" value="STEROL 3-BETA-GLUCOSYLTRANSFERASE"/>
    <property type="match status" value="1"/>
</dbReference>
<dbReference type="CDD" id="cd03784">
    <property type="entry name" value="GT1_Gtf-like"/>
    <property type="match status" value="1"/>
</dbReference>
<dbReference type="Gene3D" id="3.40.50.2000">
    <property type="entry name" value="Glycogen Phosphorylase B"/>
    <property type="match status" value="2"/>
</dbReference>
<evidence type="ECO:0000259" key="2">
    <source>
        <dbReference type="Pfam" id="PF06722"/>
    </source>
</evidence>
<dbReference type="PANTHER" id="PTHR48050:SF13">
    <property type="entry name" value="STEROL 3-BETA-GLUCOSYLTRANSFERASE UGT80A2"/>
    <property type="match status" value="1"/>
</dbReference>
<feature type="domain" description="Erythromycin biosynthesis protein CIII-like C-terminal" evidence="2">
    <location>
        <begin position="305"/>
        <end position="372"/>
    </location>
</feature>
<name>A0ABW4M0Z1_9HYPH</name>
<dbReference type="EMBL" id="JBHUEQ010000003">
    <property type="protein sequence ID" value="MFD1744088.1"/>
    <property type="molecule type" value="Genomic_DNA"/>
</dbReference>
<gene>
    <name evidence="3" type="ORF">ACFSE1_01315</name>
</gene>
<proteinExistence type="predicted"/>